<dbReference type="GO" id="GO:0004725">
    <property type="term" value="F:protein tyrosine phosphatase activity"/>
    <property type="evidence" value="ECO:0007669"/>
    <property type="project" value="UniProtKB-EC"/>
</dbReference>
<dbReference type="SUPFAM" id="SSF49265">
    <property type="entry name" value="Fibronectin type III"/>
    <property type="match status" value="1"/>
</dbReference>
<dbReference type="PROSITE" id="PS50853">
    <property type="entry name" value="FN3"/>
    <property type="match status" value="1"/>
</dbReference>
<proteinExistence type="predicted"/>
<dbReference type="FunFam" id="3.90.190.10:FF:000062">
    <property type="entry name" value="Receptor-type tyrosine-protein phosphatase kappa"/>
    <property type="match status" value="1"/>
</dbReference>
<evidence type="ECO:0000256" key="10">
    <source>
        <dbReference type="ARBA" id="ARBA00051722"/>
    </source>
</evidence>
<keyword evidence="5" id="KW-0378">Hydrolase</keyword>
<dbReference type="EC" id="3.1.3.48" evidence="2"/>
<evidence type="ECO:0000259" key="14">
    <source>
        <dbReference type="PROSITE" id="PS50026"/>
    </source>
</evidence>
<dbReference type="InterPro" id="IPR013783">
    <property type="entry name" value="Ig-like_fold"/>
</dbReference>
<dbReference type="RefSeq" id="XP_038052727.1">
    <property type="nucleotide sequence ID" value="XM_038196799.1"/>
</dbReference>
<dbReference type="PROSITE" id="PS01186">
    <property type="entry name" value="EGF_2"/>
    <property type="match status" value="1"/>
</dbReference>
<dbReference type="SMART" id="SM00194">
    <property type="entry name" value="PTPc"/>
    <property type="match status" value="1"/>
</dbReference>
<dbReference type="InterPro" id="IPR007110">
    <property type="entry name" value="Ig-like_dom"/>
</dbReference>
<feature type="domain" description="EGF-like" evidence="14">
    <location>
        <begin position="696"/>
        <end position="732"/>
    </location>
</feature>
<dbReference type="PROSITE" id="PS00022">
    <property type="entry name" value="EGF_1"/>
    <property type="match status" value="2"/>
</dbReference>
<dbReference type="Pfam" id="PF22633">
    <property type="entry name" value="F5_F8_type_C_2"/>
    <property type="match status" value="2"/>
</dbReference>
<feature type="domain" description="Ig-like" evidence="17">
    <location>
        <begin position="608"/>
        <end position="680"/>
    </location>
</feature>
<comment type="caution">
    <text evidence="11">Lacks conserved residue(s) required for the propagation of feature annotation.</text>
</comment>
<feature type="transmembrane region" description="Helical" evidence="13">
    <location>
        <begin position="1033"/>
        <end position="1057"/>
    </location>
</feature>
<dbReference type="EnsemblMetazoa" id="XM_038196799.1">
    <property type="protein sequence ID" value="XP_038052727.1"/>
    <property type="gene ID" value="LOC119725395"/>
</dbReference>
<dbReference type="Proteomes" id="UP000887568">
    <property type="component" value="Unplaced"/>
</dbReference>
<dbReference type="PROSITE" id="PS50056">
    <property type="entry name" value="TYR_PHOSPHATASE_2"/>
    <property type="match status" value="1"/>
</dbReference>
<dbReference type="InterPro" id="IPR006585">
    <property type="entry name" value="FTP1"/>
</dbReference>
<dbReference type="InterPro" id="IPR050348">
    <property type="entry name" value="Protein-Tyr_Phosphatase"/>
</dbReference>
<feature type="domain" description="Tyrosine specific protein phosphatases" evidence="16">
    <location>
        <begin position="1432"/>
        <end position="1501"/>
    </location>
</feature>
<protein>
    <recommendedName>
        <fullName evidence="2">protein-tyrosine-phosphatase</fullName>
        <ecNumber evidence="2">3.1.3.48</ecNumber>
    </recommendedName>
</protein>
<evidence type="ECO:0000259" key="18">
    <source>
        <dbReference type="PROSITE" id="PS50853"/>
    </source>
</evidence>
<evidence type="ECO:0000256" key="3">
    <source>
        <dbReference type="ARBA" id="ARBA00022723"/>
    </source>
</evidence>
<dbReference type="SMART" id="SM00404">
    <property type="entry name" value="PTPc_motif"/>
    <property type="match status" value="1"/>
</dbReference>
<dbReference type="SMART" id="SM00607">
    <property type="entry name" value="FTP"/>
    <property type="match status" value="2"/>
</dbReference>
<dbReference type="Gene3D" id="3.90.190.10">
    <property type="entry name" value="Protein tyrosine phosphatase superfamily"/>
    <property type="match status" value="1"/>
</dbReference>
<dbReference type="InterPro" id="IPR000242">
    <property type="entry name" value="PTP_cat"/>
</dbReference>
<dbReference type="OrthoDB" id="6058203at2759"/>
<feature type="region of interest" description="Disordered" evidence="12">
    <location>
        <begin position="1152"/>
        <end position="1220"/>
    </location>
</feature>
<evidence type="ECO:0000259" key="15">
    <source>
        <dbReference type="PROSITE" id="PS50055"/>
    </source>
</evidence>
<keyword evidence="20" id="KW-1185">Reference proteome</keyword>
<dbReference type="InterPro" id="IPR003599">
    <property type="entry name" value="Ig_sub"/>
</dbReference>
<dbReference type="InterPro" id="IPR016130">
    <property type="entry name" value="Tyr_Pase_AS"/>
</dbReference>
<name>A0A913ZLT0_PATMI</name>
<evidence type="ECO:0000256" key="4">
    <source>
        <dbReference type="ARBA" id="ARBA00022729"/>
    </source>
</evidence>
<feature type="disulfide bond" evidence="11">
    <location>
        <begin position="722"/>
        <end position="731"/>
    </location>
</feature>
<evidence type="ECO:0000256" key="1">
    <source>
        <dbReference type="ARBA" id="ARBA00004167"/>
    </source>
</evidence>
<dbReference type="Gene3D" id="2.60.120.260">
    <property type="entry name" value="Galactose-binding domain-like"/>
    <property type="match status" value="3"/>
</dbReference>
<dbReference type="InterPro" id="IPR000387">
    <property type="entry name" value="Tyr_Pase_dom"/>
</dbReference>
<dbReference type="SUPFAM" id="SSF57196">
    <property type="entry name" value="EGF/Laminin"/>
    <property type="match status" value="1"/>
</dbReference>
<keyword evidence="4" id="KW-0732">Signal</keyword>
<dbReference type="SMART" id="SM00060">
    <property type="entry name" value="FN3"/>
    <property type="match status" value="2"/>
</dbReference>
<organism evidence="19 20">
    <name type="scientific">Patiria miniata</name>
    <name type="common">Bat star</name>
    <name type="synonym">Asterina miniata</name>
    <dbReference type="NCBI Taxonomy" id="46514"/>
    <lineage>
        <taxon>Eukaryota</taxon>
        <taxon>Metazoa</taxon>
        <taxon>Echinodermata</taxon>
        <taxon>Eleutherozoa</taxon>
        <taxon>Asterozoa</taxon>
        <taxon>Asteroidea</taxon>
        <taxon>Valvatacea</taxon>
        <taxon>Valvatida</taxon>
        <taxon>Asterinidae</taxon>
        <taxon>Patiria</taxon>
    </lineage>
</organism>
<keyword evidence="13" id="KW-1133">Transmembrane helix</keyword>
<dbReference type="InterPro" id="IPR003961">
    <property type="entry name" value="FN3_dom"/>
</dbReference>
<keyword evidence="8 13" id="KW-0472">Membrane</keyword>
<evidence type="ECO:0000256" key="2">
    <source>
        <dbReference type="ARBA" id="ARBA00013064"/>
    </source>
</evidence>
<dbReference type="FunFam" id="2.170.300.10:FF:000003">
    <property type="entry name" value="tyrosine-protein kinase receptor Tie-1 isoform X1"/>
    <property type="match status" value="1"/>
</dbReference>
<dbReference type="SMART" id="SM00409">
    <property type="entry name" value="IG"/>
    <property type="match status" value="1"/>
</dbReference>
<evidence type="ECO:0000256" key="7">
    <source>
        <dbReference type="ARBA" id="ARBA00022912"/>
    </source>
</evidence>
<dbReference type="CDD" id="cd00063">
    <property type="entry name" value="FN3"/>
    <property type="match status" value="1"/>
</dbReference>
<dbReference type="PROSITE" id="PS50055">
    <property type="entry name" value="TYR_PHOSPHATASE_PTP"/>
    <property type="match status" value="1"/>
</dbReference>
<dbReference type="InterPro" id="IPR036179">
    <property type="entry name" value="Ig-like_dom_sf"/>
</dbReference>
<dbReference type="Gene3D" id="2.60.40.10">
    <property type="entry name" value="Immunoglobulins"/>
    <property type="match status" value="2"/>
</dbReference>
<dbReference type="SMART" id="SM00181">
    <property type="entry name" value="EGF"/>
    <property type="match status" value="3"/>
</dbReference>
<evidence type="ECO:0000259" key="16">
    <source>
        <dbReference type="PROSITE" id="PS50056"/>
    </source>
</evidence>
<comment type="catalytic activity">
    <reaction evidence="10">
        <text>O-phospho-L-tyrosyl-[protein] + H2O = L-tyrosyl-[protein] + phosphate</text>
        <dbReference type="Rhea" id="RHEA:10684"/>
        <dbReference type="Rhea" id="RHEA-COMP:10136"/>
        <dbReference type="Rhea" id="RHEA-COMP:20101"/>
        <dbReference type="ChEBI" id="CHEBI:15377"/>
        <dbReference type="ChEBI" id="CHEBI:43474"/>
        <dbReference type="ChEBI" id="CHEBI:46858"/>
        <dbReference type="ChEBI" id="CHEBI:61978"/>
        <dbReference type="EC" id="3.1.3.48"/>
    </reaction>
</comment>
<keyword evidence="11" id="KW-0245">EGF-like domain</keyword>
<evidence type="ECO:0000313" key="19">
    <source>
        <dbReference type="EnsemblMetazoa" id="XP_038052727.1"/>
    </source>
</evidence>
<dbReference type="GO" id="GO:0016020">
    <property type="term" value="C:membrane"/>
    <property type="evidence" value="ECO:0007669"/>
    <property type="project" value="UniProtKB-SubCell"/>
</dbReference>
<evidence type="ECO:0000256" key="11">
    <source>
        <dbReference type="PROSITE-ProRule" id="PRU00076"/>
    </source>
</evidence>
<comment type="subcellular location">
    <subcellularLocation>
        <location evidence="1">Membrane</location>
        <topology evidence="1">Single-pass membrane protein</topology>
    </subcellularLocation>
</comment>
<dbReference type="SUPFAM" id="SSF52799">
    <property type="entry name" value="(Phosphotyrosine protein) phosphatases II"/>
    <property type="match status" value="1"/>
</dbReference>
<dbReference type="CDD" id="cd00054">
    <property type="entry name" value="EGF_CA"/>
    <property type="match status" value="1"/>
</dbReference>
<evidence type="ECO:0000256" key="13">
    <source>
        <dbReference type="SAM" id="Phobius"/>
    </source>
</evidence>
<dbReference type="FunFam" id="2.60.40.10:FF:001891">
    <property type="entry name" value="Tyrosine protein kinase receptor tie-1, putative"/>
    <property type="match status" value="1"/>
</dbReference>
<dbReference type="InterPro" id="IPR008979">
    <property type="entry name" value="Galactose-bd-like_sf"/>
</dbReference>
<dbReference type="PANTHER" id="PTHR19134:SF560">
    <property type="entry name" value="PROTEIN-TYROSINE-PHOSPHATASE"/>
    <property type="match status" value="1"/>
</dbReference>
<dbReference type="InterPro" id="IPR000742">
    <property type="entry name" value="EGF"/>
</dbReference>
<dbReference type="GeneID" id="119725395"/>
<dbReference type="PRINTS" id="PR00700">
    <property type="entry name" value="PRTYPHPHTASE"/>
</dbReference>
<dbReference type="Pfam" id="PF00102">
    <property type="entry name" value="Y_phosphatase"/>
    <property type="match status" value="1"/>
</dbReference>
<dbReference type="InterPro" id="IPR003595">
    <property type="entry name" value="Tyr_Pase_cat"/>
</dbReference>
<evidence type="ECO:0000256" key="5">
    <source>
        <dbReference type="ARBA" id="ARBA00022801"/>
    </source>
</evidence>
<feature type="domain" description="Tyrosine-protein phosphatase" evidence="15">
    <location>
        <begin position="1256"/>
        <end position="1510"/>
    </location>
</feature>
<dbReference type="Pfam" id="PF00041">
    <property type="entry name" value="fn3"/>
    <property type="match status" value="1"/>
</dbReference>
<keyword evidence="13" id="KW-0812">Transmembrane</keyword>
<sequence>MMFRDDFGTFLVAFVVFSLKEGVSLDLRGPKATVSQSSTSLPAYRPSKAVDRDIGTSSHTGYASLEEQTNPWWKVDLGAVYCLRKITLVNRIDDVFSQNPRRLHGSVIRAGLSSNHLQNPEVGRVAYDDAISGAVIDFLPDPYVTARYVSVDIPRSGRVDGINTILNLVEVMIEEVTTDTIKTDTTTGGIRRIRCAVKTIYLGTLNLTGLPSSQSSDYSNSSGTWYASGAVDGSLLYGYDVAHCSHTDLDQNPWWKIDMTSVHCIGKIAIRNPDHLEHDVRLRLQGAVVRAGLSDAHLDNPTCGSPVSLYQALINDWIEFTCDPSRPARYVSVDIPRETWLSLAEVMVWPCELHPAALNLTDKPSTQSSTDGFIPGKAVDSLPGEPYCSRTMEEMNPWWKLDLKASQCLGKIRVRPSVNGPHLQDGVVRAGLSDRHTNNVMCGTPVSQVQAETDEFAEFTCDPPVLARYVSVDIPGMARLGLCEVTVITCDFQQTDSGIDFTLVTNPALIGDNDASITAYKGPDDITASVSFGRQLTIRGNSGALPSGSMVSSDPSTGCAARLILRLPEEGGIDRTGVFYSEAISNDITTRIQTVILSKNESTVHIRPVVRTQTASIGDSVVLQMRDVNSPNTNYRWRRDGGDVIDTWRDLLSVLISTVAKDDDGVYSCFVSDQEEEQLHGIMRLIVRDCPSGRWDPPSCLKTCRRCYNGGVCHDESGTCVCAPGFSGDNCEQAHGRKVFGKTADQRCLGSTDPHREACRGRLFCLPDPYGCSCAAGYMGLDCMQECPEGAFGADCKQTCHCASGGTCSKDTGECSNGCEAPYFGSNCQCTTQNGVLGLEVSSGDPHQLFVAWQPDPCSSGYELTTTDECEDTIAQESIQETFHFITGLESTLNYRVYIRPLYPGDVKGPEVTKPPITKPTESPTEVNSTSVTSTSLSFSWSKPPCGSRGGIITGYTYILTEVGPPSTEVVQSVTSEESVTIQGLSPLTEYSFQVAASTTAGAGLYSQAQVKTTLKVTAPQMDTNPATNSSSAVIGGSVAAAVILILVVIIVVIVLYKRRRRRKNQPSDGVHGETSLPQNKAFEADVDYQVPEPTAEPAPYTSLGDGVVTISSAQPIAQNPSISQDVDDYEVCSAEPHAYTYIDADIMKKSSVPQTERKPKPKPPLKPHAADATYEVPDSAVYASVDEGKEKSSAPSIARKPKPKPHPKPSIPQPAADEDAQEQLIRKLFSQLTSVRVEELPEYIRKKEQAGQNGFPADFMTLPDGQLRPATVAMKPQNESKNLDTDIIVYDHSRVVLEPLQNDPDSDYINACYIDGYLEKDMYIASQGPTESTVGDFWRMVWQTKVDKIIMLTNPVENGEVNCHQYWPDTGIKTYSDIAVSTEKEDVFLDYTIRAFRIDKVFSAESNRLVKQFHFKTWPDMEAPEHPTTVLNFMQVVNAEHNKGRTVVHCSNGIGRTGTYIALDSMLDQMRQEGQVDVLGFIYRMRQKRNKMVQTPAQYRFIFEALLAASKEDDTSYENVGKGAKKAKKQVAAKLTGK</sequence>
<keyword evidence="9 11" id="KW-1015">Disulfide bond</keyword>
<feature type="region of interest" description="Disordered" evidence="12">
    <location>
        <begin position="910"/>
        <end position="930"/>
    </location>
</feature>
<feature type="region of interest" description="Disordered" evidence="12">
    <location>
        <begin position="1516"/>
        <end position="1539"/>
    </location>
</feature>
<dbReference type="PROSITE" id="PS50026">
    <property type="entry name" value="EGF_3"/>
    <property type="match status" value="1"/>
</dbReference>
<dbReference type="Gene3D" id="2.170.300.10">
    <property type="entry name" value="Tie2 ligand-binding domain superfamily"/>
    <property type="match status" value="1"/>
</dbReference>
<dbReference type="PROSITE" id="PS00383">
    <property type="entry name" value="TYR_PHOSPHATASE_1"/>
    <property type="match status" value="1"/>
</dbReference>
<keyword evidence="3" id="KW-0479">Metal-binding</keyword>
<dbReference type="PROSITE" id="PS50835">
    <property type="entry name" value="IG_LIKE"/>
    <property type="match status" value="1"/>
</dbReference>
<feature type="region of interest" description="Disordered" evidence="12">
    <location>
        <begin position="1063"/>
        <end position="1083"/>
    </location>
</feature>
<feature type="domain" description="Fibronectin type-III" evidence="18">
    <location>
        <begin position="923"/>
        <end position="1017"/>
    </location>
</feature>
<dbReference type="PANTHER" id="PTHR19134">
    <property type="entry name" value="RECEPTOR-TYPE TYROSINE-PROTEIN PHOSPHATASE"/>
    <property type="match status" value="1"/>
</dbReference>
<accession>A0A913ZLT0</accession>
<reference evidence="19" key="1">
    <citation type="submission" date="2022-11" db="UniProtKB">
        <authorList>
            <consortium name="EnsemblMetazoa"/>
        </authorList>
    </citation>
    <scope>IDENTIFICATION</scope>
</reference>
<keyword evidence="6" id="KW-0106">Calcium</keyword>
<feature type="compositionally biased region" description="Low complexity" evidence="12">
    <location>
        <begin position="920"/>
        <end position="930"/>
    </location>
</feature>
<evidence type="ECO:0000256" key="6">
    <source>
        <dbReference type="ARBA" id="ARBA00022837"/>
    </source>
</evidence>
<evidence type="ECO:0000256" key="9">
    <source>
        <dbReference type="ARBA" id="ARBA00023157"/>
    </source>
</evidence>
<keyword evidence="7" id="KW-0904">Protein phosphatase</keyword>
<feature type="compositionally biased region" description="Basic residues" evidence="12">
    <location>
        <begin position="1524"/>
        <end position="1539"/>
    </location>
</feature>
<evidence type="ECO:0000313" key="20">
    <source>
        <dbReference type="Proteomes" id="UP000887568"/>
    </source>
</evidence>
<dbReference type="SUPFAM" id="SSF48726">
    <property type="entry name" value="Immunoglobulin"/>
    <property type="match status" value="1"/>
</dbReference>
<dbReference type="SUPFAM" id="SSF49785">
    <property type="entry name" value="Galactose-binding domain-like"/>
    <property type="match status" value="3"/>
</dbReference>
<dbReference type="InterPro" id="IPR029021">
    <property type="entry name" value="Prot-tyrosine_phosphatase-like"/>
</dbReference>
<dbReference type="GO" id="GO:0046872">
    <property type="term" value="F:metal ion binding"/>
    <property type="evidence" value="ECO:0007669"/>
    <property type="project" value="UniProtKB-KW"/>
</dbReference>
<evidence type="ECO:0000256" key="8">
    <source>
        <dbReference type="ARBA" id="ARBA00023136"/>
    </source>
</evidence>
<evidence type="ECO:0000256" key="12">
    <source>
        <dbReference type="SAM" id="MobiDB-lite"/>
    </source>
</evidence>
<evidence type="ECO:0000259" key="17">
    <source>
        <dbReference type="PROSITE" id="PS50835"/>
    </source>
</evidence>
<dbReference type="InterPro" id="IPR036116">
    <property type="entry name" value="FN3_sf"/>
</dbReference>